<dbReference type="Proteomes" id="UP001300502">
    <property type="component" value="Unassembled WGS sequence"/>
</dbReference>
<proteinExistence type="predicted"/>
<dbReference type="EMBL" id="JANCYU010000076">
    <property type="protein sequence ID" value="KAK4529134.1"/>
    <property type="molecule type" value="Genomic_DNA"/>
</dbReference>
<accession>A0AAV9IPF0</accession>
<dbReference type="SUPFAM" id="SSF63491">
    <property type="entry name" value="BAG domain"/>
    <property type="match status" value="1"/>
</dbReference>
<protein>
    <submittedName>
        <fullName evidence="2">Uncharacterized protein</fullName>
    </submittedName>
</protein>
<dbReference type="InterPro" id="IPR036533">
    <property type="entry name" value="BAG_dom_sf"/>
</dbReference>
<comment type="caution">
    <text evidence="2">The sequence shown here is derived from an EMBL/GenBank/DDBJ whole genome shotgun (WGS) entry which is preliminary data.</text>
</comment>
<dbReference type="Gene3D" id="1.20.58.120">
    <property type="entry name" value="BAG domain"/>
    <property type="match status" value="1"/>
</dbReference>
<gene>
    <name evidence="2" type="ORF">GAYE_SCF78G7086</name>
</gene>
<dbReference type="AlphaFoldDB" id="A0AAV9IPF0"/>
<keyword evidence="3" id="KW-1185">Reference proteome</keyword>
<evidence type="ECO:0000313" key="2">
    <source>
        <dbReference type="EMBL" id="KAK4529134.1"/>
    </source>
</evidence>
<feature type="coiled-coil region" evidence="1">
    <location>
        <begin position="6"/>
        <end position="33"/>
    </location>
</feature>
<organism evidence="2 3">
    <name type="scientific">Galdieria yellowstonensis</name>
    <dbReference type="NCBI Taxonomy" id="3028027"/>
    <lineage>
        <taxon>Eukaryota</taxon>
        <taxon>Rhodophyta</taxon>
        <taxon>Bangiophyceae</taxon>
        <taxon>Galdieriales</taxon>
        <taxon>Galdieriaceae</taxon>
        <taxon>Galdieria</taxon>
    </lineage>
</organism>
<evidence type="ECO:0000313" key="3">
    <source>
        <dbReference type="Proteomes" id="UP001300502"/>
    </source>
</evidence>
<dbReference type="GO" id="GO:0051087">
    <property type="term" value="F:protein-folding chaperone binding"/>
    <property type="evidence" value="ECO:0007669"/>
    <property type="project" value="InterPro"/>
</dbReference>
<keyword evidence="1" id="KW-0175">Coiled coil</keyword>
<evidence type="ECO:0000256" key="1">
    <source>
        <dbReference type="SAM" id="Coils"/>
    </source>
</evidence>
<name>A0AAV9IPF0_9RHOD</name>
<sequence length="118" mass="13871">MSDASVEQVQQRLHELLENLDTLERQVSQLEYDSCRKETNQDVQQLLPQCKYLEEYLLQLALQVDGLQISRESAQKAFREKRQEEAKEITKLLSQRKKTNQRVQLLLKRLDTVVANLS</sequence>
<reference evidence="2 3" key="1">
    <citation type="submission" date="2022-07" db="EMBL/GenBank/DDBJ databases">
        <title>Genome-wide signatures of adaptation to extreme environments.</title>
        <authorList>
            <person name="Cho C.H."/>
            <person name="Yoon H.S."/>
        </authorList>
    </citation>
    <scope>NUCLEOTIDE SEQUENCE [LARGE SCALE GENOMIC DNA]</scope>
    <source>
        <strain evidence="2 3">108.79 E11</strain>
    </source>
</reference>